<protein>
    <submittedName>
        <fullName evidence="2">Uncharacterized protein</fullName>
    </submittedName>
</protein>
<proteinExistence type="predicted"/>
<evidence type="ECO:0000313" key="3">
    <source>
        <dbReference type="Proteomes" id="UP000249239"/>
    </source>
</evidence>
<dbReference type="EMBL" id="QKZK01000043">
    <property type="protein sequence ID" value="PZX11185.1"/>
    <property type="molecule type" value="Genomic_DNA"/>
</dbReference>
<comment type="caution">
    <text evidence="2">The sequence shown here is derived from an EMBL/GenBank/DDBJ whole genome shotgun (WGS) entry which is preliminary data.</text>
</comment>
<dbReference type="EMBL" id="QKZK01000024">
    <property type="protein sequence ID" value="PZX13592.1"/>
    <property type="molecule type" value="Genomic_DNA"/>
</dbReference>
<evidence type="ECO:0000313" key="2">
    <source>
        <dbReference type="EMBL" id="PZX13592.1"/>
    </source>
</evidence>
<organism evidence="2 3">
    <name type="scientific">Breznakibacter xylanolyticus</name>
    <dbReference type="NCBI Taxonomy" id="990"/>
    <lineage>
        <taxon>Bacteria</taxon>
        <taxon>Pseudomonadati</taxon>
        <taxon>Bacteroidota</taxon>
        <taxon>Bacteroidia</taxon>
        <taxon>Marinilabiliales</taxon>
        <taxon>Marinilabiliaceae</taxon>
        <taxon>Breznakibacter</taxon>
    </lineage>
</organism>
<accession>A0A2W7NQK6</accession>
<name>A0A2W7NQK6_9BACT</name>
<gene>
    <name evidence="2" type="ORF">LX69_02625</name>
    <name evidence="1" type="ORF">LX69_03200</name>
</gene>
<keyword evidence="3" id="KW-1185">Reference proteome</keyword>
<sequence length="112" mass="12943">MKKLKYIKLFENFNQDKFDINLSKYDFSDISVVSPEIKAICKAAEQELKKITGIQYFSLDHVYDTGTLSEDKSTGNLTLEFSYDVDEEDSFSVTYLFKQQGINSPLFKVIKD</sequence>
<reference evidence="2 3" key="1">
    <citation type="submission" date="2018-06" db="EMBL/GenBank/DDBJ databases">
        <title>Genomic Encyclopedia of Archaeal and Bacterial Type Strains, Phase II (KMG-II): from individual species to whole genera.</title>
        <authorList>
            <person name="Goeker M."/>
        </authorList>
    </citation>
    <scope>NUCLEOTIDE SEQUENCE [LARGE SCALE GENOMIC DNA]</scope>
    <source>
        <strain evidence="2 3">DSM 6779</strain>
    </source>
</reference>
<dbReference type="RefSeq" id="WP_111446464.1">
    <property type="nucleotide sequence ID" value="NZ_QKZK01000024.1"/>
</dbReference>
<dbReference type="AlphaFoldDB" id="A0A2W7NQK6"/>
<evidence type="ECO:0000313" key="1">
    <source>
        <dbReference type="EMBL" id="PZX11185.1"/>
    </source>
</evidence>
<dbReference type="Proteomes" id="UP000249239">
    <property type="component" value="Unassembled WGS sequence"/>
</dbReference>